<evidence type="ECO:0000313" key="6">
    <source>
        <dbReference type="EMBL" id="AEW04120.1"/>
    </source>
</evidence>
<feature type="transmembrane region" description="Helical" evidence="4">
    <location>
        <begin position="146"/>
        <end position="164"/>
    </location>
</feature>
<keyword evidence="7" id="KW-1185">Reference proteome</keyword>
<keyword evidence="4" id="KW-1133">Transmembrane helix</keyword>
<feature type="domain" description="HTH luxR-type" evidence="5">
    <location>
        <begin position="209"/>
        <end position="267"/>
    </location>
</feature>
<evidence type="ECO:0000256" key="2">
    <source>
        <dbReference type="ARBA" id="ARBA00023125"/>
    </source>
</evidence>
<dbReference type="GO" id="GO:0006355">
    <property type="term" value="P:regulation of DNA-templated transcription"/>
    <property type="evidence" value="ECO:0007669"/>
    <property type="project" value="InterPro"/>
</dbReference>
<protein>
    <submittedName>
        <fullName evidence="6">Regulatory protein LuxR</fullName>
    </submittedName>
</protein>
<dbReference type="EMBL" id="CP003179">
    <property type="protein sequence ID" value="AEW04120.1"/>
    <property type="molecule type" value="Genomic_DNA"/>
</dbReference>
<gene>
    <name evidence="6" type="ordered locus">Sulac_0592</name>
</gene>
<dbReference type="CDD" id="cd06170">
    <property type="entry name" value="LuxR_C_like"/>
    <property type="match status" value="1"/>
</dbReference>
<evidence type="ECO:0000313" key="7">
    <source>
        <dbReference type="Proteomes" id="UP000005439"/>
    </source>
</evidence>
<keyword evidence="4" id="KW-0812">Transmembrane</keyword>
<feature type="transmembrane region" description="Helical" evidence="4">
    <location>
        <begin position="37"/>
        <end position="58"/>
    </location>
</feature>
<evidence type="ECO:0000256" key="1">
    <source>
        <dbReference type="ARBA" id="ARBA00023015"/>
    </source>
</evidence>
<organism evidence="6 7">
    <name type="scientific">Sulfobacillus acidophilus (strain ATCC 700253 / DSM 10332 / NAL)</name>
    <dbReference type="NCBI Taxonomy" id="679936"/>
    <lineage>
        <taxon>Bacteria</taxon>
        <taxon>Bacillati</taxon>
        <taxon>Bacillota</taxon>
        <taxon>Clostridia</taxon>
        <taxon>Eubacteriales</taxon>
        <taxon>Clostridiales Family XVII. Incertae Sedis</taxon>
        <taxon>Sulfobacillus</taxon>
    </lineage>
</organism>
<evidence type="ECO:0000256" key="3">
    <source>
        <dbReference type="ARBA" id="ARBA00023163"/>
    </source>
</evidence>
<dbReference type="Gene3D" id="1.10.10.10">
    <property type="entry name" value="Winged helix-like DNA-binding domain superfamily/Winged helix DNA-binding domain"/>
    <property type="match status" value="1"/>
</dbReference>
<proteinExistence type="predicted"/>
<reference evidence="7" key="1">
    <citation type="submission" date="2011-12" db="EMBL/GenBank/DDBJ databases">
        <title>The complete genome of chromosome of Sulfobacillus acidophilus DSM 10332.</title>
        <authorList>
            <person name="Lucas S."/>
            <person name="Han J."/>
            <person name="Lapidus A."/>
            <person name="Bruce D."/>
            <person name="Goodwin L."/>
            <person name="Pitluck S."/>
            <person name="Peters L."/>
            <person name="Kyrpides N."/>
            <person name="Mavromatis K."/>
            <person name="Ivanova N."/>
            <person name="Mikhailova N."/>
            <person name="Chertkov O."/>
            <person name="Saunders E."/>
            <person name="Detter J.C."/>
            <person name="Tapia R."/>
            <person name="Han C."/>
            <person name="Land M."/>
            <person name="Hauser L."/>
            <person name="Markowitz V."/>
            <person name="Cheng J.-F."/>
            <person name="Hugenholtz P."/>
            <person name="Woyke T."/>
            <person name="Wu D."/>
            <person name="Pukall R."/>
            <person name="Gehrich-Schroeter G."/>
            <person name="Schneider S."/>
            <person name="Klenk H.-P."/>
            <person name="Eisen J.A."/>
        </authorList>
    </citation>
    <scope>NUCLEOTIDE SEQUENCE [LARGE SCALE GENOMIC DNA]</scope>
    <source>
        <strain evidence="7">ATCC 700253 / DSM 10332 / NAL</strain>
    </source>
</reference>
<dbReference type="InterPro" id="IPR000792">
    <property type="entry name" value="Tscrpt_reg_LuxR_C"/>
</dbReference>
<dbReference type="PROSITE" id="PS50043">
    <property type="entry name" value="HTH_LUXR_2"/>
    <property type="match status" value="1"/>
</dbReference>
<reference evidence="6 7" key="2">
    <citation type="journal article" date="2012" name="Stand. Genomic Sci.">
        <title>Complete genome sequence of the moderately thermophilic mineral-sulfide-oxidizing firmicute Sulfobacillus acidophilus type strain (NAL(T)).</title>
        <authorList>
            <person name="Anderson I."/>
            <person name="Chertkov O."/>
            <person name="Chen A."/>
            <person name="Saunders E."/>
            <person name="Lapidus A."/>
            <person name="Nolan M."/>
            <person name="Lucas S."/>
            <person name="Hammon N."/>
            <person name="Deshpande S."/>
            <person name="Cheng J.F."/>
            <person name="Han C."/>
            <person name="Tapia R."/>
            <person name="Goodwin L.A."/>
            <person name="Pitluck S."/>
            <person name="Liolios K."/>
            <person name="Pagani I."/>
            <person name="Ivanova N."/>
            <person name="Mikhailova N."/>
            <person name="Pati A."/>
            <person name="Palaniappan K."/>
            <person name="Land M."/>
            <person name="Pan C."/>
            <person name="Rohde M."/>
            <person name="Pukall R."/>
            <person name="Goker M."/>
            <person name="Detter J.C."/>
            <person name="Woyke T."/>
            <person name="Bristow J."/>
            <person name="Eisen J.A."/>
            <person name="Markowitz V."/>
            <person name="Hugenholtz P."/>
            <person name="Kyrpides N.C."/>
            <person name="Klenk H.P."/>
            <person name="Mavromatis K."/>
        </authorList>
    </citation>
    <scope>NUCLEOTIDE SEQUENCE [LARGE SCALE GENOMIC DNA]</scope>
    <source>
        <strain evidence="7">ATCC 700253 / DSM 10332 / NAL</strain>
    </source>
</reference>
<dbReference type="PANTHER" id="PTHR44688">
    <property type="entry name" value="DNA-BINDING TRANSCRIPTIONAL ACTIVATOR DEVR_DOSR"/>
    <property type="match status" value="1"/>
</dbReference>
<dbReference type="STRING" id="679936.Sulac_0592"/>
<keyword evidence="1" id="KW-0805">Transcription regulation</keyword>
<dbReference type="PANTHER" id="PTHR44688:SF16">
    <property type="entry name" value="DNA-BINDING TRANSCRIPTIONAL ACTIVATOR DEVR_DOSR"/>
    <property type="match status" value="1"/>
</dbReference>
<feature type="transmembrane region" description="Helical" evidence="4">
    <location>
        <begin position="12"/>
        <end position="31"/>
    </location>
</feature>
<dbReference type="InterPro" id="IPR016032">
    <property type="entry name" value="Sig_transdc_resp-reg_C-effctor"/>
</dbReference>
<dbReference type="Pfam" id="PF00196">
    <property type="entry name" value="GerE"/>
    <property type="match status" value="1"/>
</dbReference>
<feature type="transmembrane region" description="Helical" evidence="4">
    <location>
        <begin position="70"/>
        <end position="90"/>
    </location>
</feature>
<dbReference type="AlphaFoldDB" id="G8TZF1"/>
<keyword evidence="2" id="KW-0238">DNA-binding</keyword>
<feature type="transmembrane region" description="Helical" evidence="4">
    <location>
        <begin position="110"/>
        <end position="134"/>
    </location>
</feature>
<keyword evidence="4" id="KW-0472">Membrane</keyword>
<sequence>MTMALRQQRQHFYWVNIYRGVVLLFVLWIMMAFPPPHVHGVLLTAGFVALYTGILVGVGRTTKKWRYFQIVLGMALVLDALAWGVMLLQFSTTTQTDAPALLPALSFEGLLYWDVLGGFLGLGLSELLLLYLWFYQHTVTHMAFTTQALVFWMGLNALVTWLPIQGSIKVKRRFATRYVPIRQVRPHNDSSNQTPTVSPSIDETGNLDTISSITELTQREQEIYNLLKANYSLMDIATSCQIEYTTVKTHVRNIYRKLRVSGRRELP</sequence>
<dbReference type="Proteomes" id="UP000005439">
    <property type="component" value="Chromosome"/>
</dbReference>
<evidence type="ECO:0000256" key="4">
    <source>
        <dbReference type="SAM" id="Phobius"/>
    </source>
</evidence>
<evidence type="ECO:0000259" key="5">
    <source>
        <dbReference type="PROSITE" id="PS50043"/>
    </source>
</evidence>
<dbReference type="HOGENOM" id="CLU_876958_0_0_9"/>
<dbReference type="PATRIC" id="fig|679936.5.peg.630"/>
<keyword evidence="3" id="KW-0804">Transcription</keyword>
<dbReference type="SMART" id="SM00421">
    <property type="entry name" value="HTH_LUXR"/>
    <property type="match status" value="1"/>
</dbReference>
<dbReference type="InterPro" id="IPR036388">
    <property type="entry name" value="WH-like_DNA-bd_sf"/>
</dbReference>
<accession>G8TZF1</accession>
<dbReference type="SUPFAM" id="SSF46894">
    <property type="entry name" value="C-terminal effector domain of the bipartite response regulators"/>
    <property type="match status" value="1"/>
</dbReference>
<dbReference type="KEGG" id="sap:Sulac_0592"/>
<dbReference type="GO" id="GO:0003677">
    <property type="term" value="F:DNA binding"/>
    <property type="evidence" value="ECO:0007669"/>
    <property type="project" value="UniProtKB-KW"/>
</dbReference>
<name>G8TZF1_SULAD</name>